<evidence type="ECO:0000259" key="3">
    <source>
        <dbReference type="Pfam" id="PF01557"/>
    </source>
</evidence>
<keyword evidence="7" id="KW-1185">Reference proteome</keyword>
<dbReference type="EMBL" id="WNWS01000135">
    <property type="protein sequence ID" value="KAE9978460.1"/>
    <property type="molecule type" value="Genomic_DNA"/>
</dbReference>
<comment type="similarity">
    <text evidence="1">Belongs to the FAH family.</text>
</comment>
<evidence type="ECO:0000256" key="1">
    <source>
        <dbReference type="ARBA" id="ARBA00010211"/>
    </source>
</evidence>
<dbReference type="SUPFAM" id="SSF56529">
    <property type="entry name" value="FAH"/>
    <property type="match status" value="1"/>
</dbReference>
<name>A0A8H3YY66_VENIN</name>
<dbReference type="InterPro" id="IPR036663">
    <property type="entry name" value="Fumarylacetoacetase_C_sf"/>
</dbReference>
<dbReference type="InterPro" id="IPR011234">
    <property type="entry name" value="Fumarylacetoacetase-like_C"/>
</dbReference>
<dbReference type="GO" id="GO:0046872">
    <property type="term" value="F:metal ion binding"/>
    <property type="evidence" value="ECO:0007669"/>
    <property type="project" value="UniProtKB-KW"/>
</dbReference>
<dbReference type="Gene3D" id="3.90.850.10">
    <property type="entry name" value="Fumarylacetoacetase-like, C-terminal domain"/>
    <property type="match status" value="1"/>
</dbReference>
<accession>A0A8H3YY66</accession>
<dbReference type="OrthoDB" id="411064at2759"/>
<reference evidence="4 6" key="1">
    <citation type="submission" date="2018-12" db="EMBL/GenBank/DDBJ databases">
        <title>Venturia inaequalis Genome Resource.</title>
        <authorList>
            <person name="Lichtner F.J."/>
        </authorList>
    </citation>
    <scope>NUCLEOTIDE SEQUENCE [LARGE SCALE GENOMIC DNA]</scope>
    <source>
        <strain evidence="4 6">120213</strain>
        <strain evidence="5 7">DMI_063113</strain>
    </source>
</reference>
<evidence type="ECO:0000313" key="4">
    <source>
        <dbReference type="EMBL" id="KAE9978460.1"/>
    </source>
</evidence>
<dbReference type="PANTHER" id="PTHR11820">
    <property type="entry name" value="ACYLPYRUVASE"/>
    <property type="match status" value="1"/>
</dbReference>
<dbReference type="AlphaFoldDB" id="A0A8H3YY66"/>
<proteinExistence type="inferred from homology"/>
<dbReference type="Proteomes" id="UP000490939">
    <property type="component" value="Unassembled WGS sequence"/>
</dbReference>
<sequence>MAAWKRLIRFVPKSSSSSKFLVGEPVDQNLDVGLALYQGKSVKANVFSGSSVLDAGSPTGESVEVERVLSPVTQREAGTIRCIGLNYVQHAKEVKMALPTVPTLFMKPSTSLNDPYPSPVPLPRLTKKDDCGDWESELAVILSKDCKNVTEEQVPEYILGYTASNDVSSRVSQLNQSQWCFSKGFDGSCPIGPVLVSPSLIPNPSALHIRGLKNKDVMQDCGIDELIFGIPKLISFLSQSTTLPAGTVIVTGTPAGVGLNRDPKGTLKAGDEFTVEILPYIGSLINAKEVKPSAGFAAVEFPMQKGRTRPSKRGPKLSS</sequence>
<dbReference type="GO" id="GO:0018773">
    <property type="term" value="F:acetylpyruvate hydrolase activity"/>
    <property type="evidence" value="ECO:0007669"/>
    <property type="project" value="TreeGrafter"/>
</dbReference>
<evidence type="ECO:0000313" key="5">
    <source>
        <dbReference type="EMBL" id="KAE9987733.1"/>
    </source>
</evidence>
<comment type="caution">
    <text evidence="4">The sequence shown here is derived from an EMBL/GenBank/DDBJ whole genome shotgun (WGS) entry which is preliminary data.</text>
</comment>
<evidence type="ECO:0000256" key="2">
    <source>
        <dbReference type="ARBA" id="ARBA00022723"/>
    </source>
</evidence>
<organism evidence="4 6">
    <name type="scientific">Venturia inaequalis</name>
    <name type="common">Apple scab fungus</name>
    <dbReference type="NCBI Taxonomy" id="5025"/>
    <lineage>
        <taxon>Eukaryota</taxon>
        <taxon>Fungi</taxon>
        <taxon>Dikarya</taxon>
        <taxon>Ascomycota</taxon>
        <taxon>Pezizomycotina</taxon>
        <taxon>Dothideomycetes</taxon>
        <taxon>Pleosporomycetidae</taxon>
        <taxon>Venturiales</taxon>
        <taxon>Venturiaceae</taxon>
        <taxon>Venturia</taxon>
    </lineage>
</organism>
<keyword evidence="2" id="KW-0479">Metal-binding</keyword>
<dbReference type="GO" id="GO:0006107">
    <property type="term" value="P:oxaloacetate metabolic process"/>
    <property type="evidence" value="ECO:0007669"/>
    <property type="project" value="UniProtKB-ARBA"/>
</dbReference>
<dbReference type="Proteomes" id="UP000447873">
    <property type="component" value="Unassembled WGS sequence"/>
</dbReference>
<dbReference type="GO" id="GO:0050163">
    <property type="term" value="F:oxaloacetate tautomerase activity"/>
    <property type="evidence" value="ECO:0007669"/>
    <property type="project" value="UniProtKB-ARBA"/>
</dbReference>
<evidence type="ECO:0000313" key="6">
    <source>
        <dbReference type="Proteomes" id="UP000447873"/>
    </source>
</evidence>
<dbReference type="EMBL" id="WNWR01000228">
    <property type="protein sequence ID" value="KAE9987733.1"/>
    <property type="molecule type" value="Genomic_DNA"/>
</dbReference>
<feature type="domain" description="Fumarylacetoacetase-like C-terminal" evidence="3">
    <location>
        <begin position="79"/>
        <end position="286"/>
    </location>
</feature>
<dbReference type="Pfam" id="PF01557">
    <property type="entry name" value="FAA_hydrolase"/>
    <property type="match status" value="1"/>
</dbReference>
<protein>
    <recommendedName>
        <fullName evidence="3">Fumarylacetoacetase-like C-terminal domain-containing protein</fullName>
    </recommendedName>
</protein>
<dbReference type="FunFam" id="3.90.850.10:FF:000002">
    <property type="entry name" value="2-hydroxyhepta-2,4-diene-1,7-dioate isomerase"/>
    <property type="match status" value="1"/>
</dbReference>
<gene>
    <name evidence="5" type="ORF">EG327_003671</name>
    <name evidence="4" type="ORF">EG328_001458</name>
</gene>
<dbReference type="PANTHER" id="PTHR11820:SF7">
    <property type="entry name" value="ACYLPYRUVASE FAHD1, MITOCHONDRIAL"/>
    <property type="match status" value="1"/>
</dbReference>
<evidence type="ECO:0000313" key="7">
    <source>
        <dbReference type="Proteomes" id="UP000490939"/>
    </source>
</evidence>